<gene>
    <name evidence="2" type="ORF">AVW11_16315</name>
</gene>
<feature type="region of interest" description="Disordered" evidence="1">
    <location>
        <begin position="66"/>
        <end position="139"/>
    </location>
</feature>
<dbReference type="EMBL" id="MQUR01000033">
    <property type="protein sequence ID" value="OLZ65879.1"/>
    <property type="molecule type" value="Genomic_DNA"/>
</dbReference>
<evidence type="ECO:0000256" key="1">
    <source>
        <dbReference type="SAM" id="MobiDB-lite"/>
    </source>
</evidence>
<feature type="compositionally biased region" description="Basic and acidic residues" evidence="1">
    <location>
        <begin position="1"/>
        <end position="13"/>
    </location>
</feature>
<organism evidence="2 3">
    <name type="scientific">Streptomyces amritsarensis</name>
    <dbReference type="NCBI Taxonomy" id="681158"/>
    <lineage>
        <taxon>Bacteria</taxon>
        <taxon>Bacillati</taxon>
        <taxon>Actinomycetota</taxon>
        <taxon>Actinomycetes</taxon>
        <taxon>Kitasatosporales</taxon>
        <taxon>Streptomycetaceae</taxon>
        <taxon>Streptomyces</taxon>
    </lineage>
</organism>
<comment type="caution">
    <text evidence="2">The sequence shown here is derived from an EMBL/GenBank/DDBJ whole genome shotgun (WGS) entry which is preliminary data.</text>
</comment>
<feature type="region of interest" description="Disordered" evidence="1">
    <location>
        <begin position="1"/>
        <end position="24"/>
    </location>
</feature>
<dbReference type="Proteomes" id="UP000187151">
    <property type="component" value="Unassembled WGS sequence"/>
</dbReference>
<keyword evidence="3" id="KW-1185">Reference proteome</keyword>
<protein>
    <submittedName>
        <fullName evidence="2">Uncharacterized protein</fullName>
    </submittedName>
</protein>
<feature type="compositionally biased region" description="Low complexity" evidence="1">
    <location>
        <begin position="66"/>
        <end position="85"/>
    </location>
</feature>
<name>A0ABX3G6A2_9ACTN</name>
<feature type="compositionally biased region" description="Pro residues" evidence="1">
    <location>
        <begin position="110"/>
        <end position="129"/>
    </location>
</feature>
<evidence type="ECO:0000313" key="3">
    <source>
        <dbReference type="Proteomes" id="UP000187151"/>
    </source>
</evidence>
<feature type="compositionally biased region" description="Polar residues" evidence="1">
    <location>
        <begin position="100"/>
        <end position="109"/>
    </location>
</feature>
<accession>A0ABX3G6A2</accession>
<evidence type="ECO:0000313" key="2">
    <source>
        <dbReference type="EMBL" id="OLZ65879.1"/>
    </source>
</evidence>
<feature type="compositionally biased region" description="Basic residues" evidence="1">
    <location>
        <begin position="86"/>
        <end position="97"/>
    </location>
</feature>
<reference evidence="2 3" key="1">
    <citation type="submission" date="2016-01" db="EMBL/GenBank/DDBJ databases">
        <title>Streptomyces amritsarensis strain MTCC 11845 genome sequencing and assembly.</title>
        <authorList>
            <person name="Sharma D."/>
            <person name="Nair G.R."/>
            <person name="Kaur G."/>
            <person name="Manhas R.K."/>
            <person name="Mayilraj S."/>
        </authorList>
    </citation>
    <scope>NUCLEOTIDE SEQUENCE [LARGE SCALE GENOMIC DNA]</scope>
    <source>
        <strain evidence="2 3">MTCC 11845</strain>
    </source>
</reference>
<sequence length="139" mass="14442">MQDEHPAEREQPRPEPPPAQCPPGQLAHTVTLLLLLLSRLPLPLPLPPVLRLPHAAVAVCGLRAGPAAARSPAAGAARALPAPRTGLRHRFGPRVRCHVQPSSSATGNPQPAPEVPSAGEPPGPAPVRPGPGTRRARRG</sequence>
<proteinExistence type="predicted"/>